<dbReference type="EMBL" id="MUFB01000010">
    <property type="protein sequence ID" value="OOE85885.1"/>
    <property type="molecule type" value="Genomic_DNA"/>
</dbReference>
<keyword evidence="2" id="KW-1185">Reference proteome</keyword>
<protein>
    <submittedName>
        <fullName evidence="1">Uncharacterized protein</fullName>
    </submittedName>
</protein>
<dbReference type="Proteomes" id="UP000189410">
    <property type="component" value="Unassembled WGS sequence"/>
</dbReference>
<comment type="caution">
    <text evidence="1">The sequence shown here is derived from an EMBL/GenBank/DDBJ whole genome shotgun (WGS) entry which is preliminary data.</text>
</comment>
<proteinExistence type="predicted"/>
<sequence>MFNFVHNETDNLTRLETFFRLGLTKPRKRINNLKHSSDVALLYALAHSTATRYHTSSRLD</sequence>
<reference evidence="1 2" key="1">
    <citation type="journal article" date="2017" name="Genome Announc.">
        <title>Draft Genome Sequences of Salinivibrio proteolyticus, Salinivibrio sharmensis, Salinivibrio siamensis, Salinivibrio costicola subsp. alcaliphilus, Salinivibrio costicola subsp. vallismortis, and 29 New Isolates Belonging to the Genus Salinivibrio.</title>
        <authorList>
            <person name="Lopez-Hermoso C."/>
            <person name="de la Haba R.R."/>
            <person name="Sanchez-Porro C."/>
            <person name="Bayliss S.C."/>
            <person name="Feil E.J."/>
            <person name="Ventosa A."/>
        </authorList>
    </citation>
    <scope>NUCLEOTIDE SEQUENCE [LARGE SCALE GENOMIC DNA]</scope>
    <source>
        <strain evidence="1 2">JCM 14472</strain>
    </source>
</reference>
<gene>
    <name evidence="1" type="ORF">BZG73_07270</name>
</gene>
<evidence type="ECO:0000313" key="2">
    <source>
        <dbReference type="Proteomes" id="UP000189410"/>
    </source>
</evidence>
<name>A0ABX3KAG3_9GAMM</name>
<organism evidence="1 2">
    <name type="scientific">Salinivibrio siamensis</name>
    <dbReference type="NCBI Taxonomy" id="414286"/>
    <lineage>
        <taxon>Bacteria</taxon>
        <taxon>Pseudomonadati</taxon>
        <taxon>Pseudomonadota</taxon>
        <taxon>Gammaproteobacteria</taxon>
        <taxon>Vibrionales</taxon>
        <taxon>Vibrionaceae</taxon>
        <taxon>Salinivibrio</taxon>
    </lineage>
</organism>
<accession>A0ABX3KAG3</accession>
<evidence type="ECO:0000313" key="1">
    <source>
        <dbReference type="EMBL" id="OOE85885.1"/>
    </source>
</evidence>